<dbReference type="RefSeq" id="WP_104095916.1">
    <property type="nucleotide sequence ID" value="NZ_JACHBP010000001.1"/>
</dbReference>
<reference evidence="1 2" key="1">
    <citation type="submission" date="2019-03" db="EMBL/GenBank/DDBJ databases">
        <title>Genomics of glacier-inhabiting Cryobacterium strains.</title>
        <authorList>
            <person name="Liu Q."/>
            <person name="Xin Y.-H."/>
        </authorList>
    </citation>
    <scope>NUCLEOTIDE SEQUENCE [LARGE SCALE GENOMIC DNA]</scope>
    <source>
        <strain evidence="1 2">CGMCC 1.10440</strain>
    </source>
</reference>
<dbReference type="AlphaFoldDB" id="A0A4R8VD36"/>
<dbReference type="Proteomes" id="UP000298488">
    <property type="component" value="Unassembled WGS sequence"/>
</dbReference>
<name>A0A4R8VD36_9MICO</name>
<sequence>MLPDDWIEHRREGDHELVGWIAPDGDGFRAYDILGRPVGDGVLDWVAAEEALEVRGIGFLAARHRLRLADGSERPVRISEVNTTRVVVIADEWGSASAVGSGADVFELGFPAPGELMIE</sequence>
<evidence type="ECO:0000313" key="1">
    <source>
        <dbReference type="EMBL" id="TFB80050.1"/>
    </source>
</evidence>
<evidence type="ECO:0000313" key="2">
    <source>
        <dbReference type="Proteomes" id="UP000298488"/>
    </source>
</evidence>
<organism evidence="1 2">
    <name type="scientific">Terrimesophilobacter mesophilus</name>
    <dbReference type="NCBI Taxonomy" id="433647"/>
    <lineage>
        <taxon>Bacteria</taxon>
        <taxon>Bacillati</taxon>
        <taxon>Actinomycetota</taxon>
        <taxon>Actinomycetes</taxon>
        <taxon>Micrococcales</taxon>
        <taxon>Microbacteriaceae</taxon>
        <taxon>Terrimesophilobacter</taxon>
    </lineage>
</organism>
<accession>A0A4R8VD36</accession>
<gene>
    <name evidence="1" type="ORF">E3N84_08330</name>
</gene>
<proteinExistence type="predicted"/>
<keyword evidence="2" id="KW-1185">Reference proteome</keyword>
<protein>
    <submittedName>
        <fullName evidence="1">Uncharacterized protein</fullName>
    </submittedName>
</protein>
<dbReference type="EMBL" id="SOFI01000003">
    <property type="protein sequence ID" value="TFB80050.1"/>
    <property type="molecule type" value="Genomic_DNA"/>
</dbReference>
<comment type="caution">
    <text evidence="1">The sequence shown here is derived from an EMBL/GenBank/DDBJ whole genome shotgun (WGS) entry which is preliminary data.</text>
</comment>
<dbReference type="OrthoDB" id="68692at2"/>